<evidence type="ECO:0000313" key="7">
    <source>
        <dbReference type="EMBL" id="TSJ84025.1"/>
    </source>
</evidence>
<gene>
    <name evidence="7" type="ORF">FPK30_00670</name>
</gene>
<dbReference type="Gene3D" id="1.20.1560.10">
    <property type="entry name" value="ABC transporter type 1, transmembrane domain"/>
    <property type="match status" value="1"/>
</dbReference>
<feature type="domain" description="ABC transmembrane type-1" evidence="6">
    <location>
        <begin position="1"/>
        <end position="76"/>
    </location>
</feature>
<evidence type="ECO:0000259" key="6">
    <source>
        <dbReference type="PROSITE" id="PS50929"/>
    </source>
</evidence>
<keyword evidence="3 5" id="KW-1133">Transmembrane helix</keyword>
<dbReference type="AlphaFoldDB" id="A0A556R560"/>
<reference evidence="7 8" key="1">
    <citation type="submission" date="2019-07" db="EMBL/GenBank/DDBJ databases">
        <title>Bifidobacterium asteroides genomes.</title>
        <authorList>
            <person name="Zheng H."/>
        </authorList>
    </citation>
    <scope>NUCLEOTIDE SEQUENCE [LARGE SCALE GENOMIC DNA]</scope>
    <source>
        <strain evidence="7 8">W8102</strain>
    </source>
</reference>
<evidence type="ECO:0000256" key="1">
    <source>
        <dbReference type="ARBA" id="ARBA00004651"/>
    </source>
</evidence>
<dbReference type="SUPFAM" id="SSF90123">
    <property type="entry name" value="ABC transporter transmembrane region"/>
    <property type="match status" value="1"/>
</dbReference>
<dbReference type="GO" id="GO:0005886">
    <property type="term" value="C:plasma membrane"/>
    <property type="evidence" value="ECO:0007669"/>
    <property type="project" value="UniProtKB-SubCell"/>
</dbReference>
<evidence type="ECO:0000256" key="3">
    <source>
        <dbReference type="ARBA" id="ARBA00022989"/>
    </source>
</evidence>
<keyword evidence="8" id="KW-1185">Reference proteome</keyword>
<dbReference type="InterPro" id="IPR036640">
    <property type="entry name" value="ABC1_TM_sf"/>
</dbReference>
<accession>A0A556R560</accession>
<evidence type="ECO:0000256" key="2">
    <source>
        <dbReference type="ARBA" id="ARBA00022692"/>
    </source>
</evidence>
<sequence length="85" mass="9061">MGMVIISPVMFVISLSTCLVTVGLLVVLSGKLRDCSRGAQTAIGDMTSAATDALMSLKRIRVFDATERETNKIGEKPGKRAHPVV</sequence>
<dbReference type="GO" id="GO:0005524">
    <property type="term" value="F:ATP binding"/>
    <property type="evidence" value="ECO:0007669"/>
    <property type="project" value="UniProtKB-KW"/>
</dbReference>
<dbReference type="Proteomes" id="UP000316508">
    <property type="component" value="Unassembled WGS sequence"/>
</dbReference>
<keyword evidence="7" id="KW-0547">Nucleotide-binding</keyword>
<keyword evidence="7" id="KW-0067">ATP-binding</keyword>
<dbReference type="InterPro" id="IPR011527">
    <property type="entry name" value="ABC1_TM_dom"/>
</dbReference>
<keyword evidence="2 5" id="KW-0812">Transmembrane</keyword>
<proteinExistence type="predicted"/>
<dbReference type="GO" id="GO:0140359">
    <property type="term" value="F:ABC-type transporter activity"/>
    <property type="evidence" value="ECO:0007669"/>
    <property type="project" value="InterPro"/>
</dbReference>
<evidence type="ECO:0000256" key="4">
    <source>
        <dbReference type="ARBA" id="ARBA00023136"/>
    </source>
</evidence>
<protein>
    <submittedName>
        <fullName evidence="7">ABC transporter ATP-binding protein</fullName>
    </submittedName>
</protein>
<evidence type="ECO:0000256" key="5">
    <source>
        <dbReference type="SAM" id="Phobius"/>
    </source>
</evidence>
<dbReference type="Pfam" id="PF00664">
    <property type="entry name" value="ABC_membrane"/>
    <property type="match status" value="1"/>
</dbReference>
<comment type="caution">
    <text evidence="7">The sequence shown here is derived from an EMBL/GenBank/DDBJ whole genome shotgun (WGS) entry which is preliminary data.</text>
</comment>
<dbReference type="EMBL" id="VMHK01000001">
    <property type="protein sequence ID" value="TSJ84025.1"/>
    <property type="molecule type" value="Genomic_DNA"/>
</dbReference>
<feature type="transmembrane region" description="Helical" evidence="5">
    <location>
        <begin position="6"/>
        <end position="28"/>
    </location>
</feature>
<name>A0A556R560_9BIFI</name>
<comment type="subcellular location">
    <subcellularLocation>
        <location evidence="1">Cell membrane</location>
        <topology evidence="1">Multi-pass membrane protein</topology>
    </subcellularLocation>
</comment>
<keyword evidence="4 5" id="KW-0472">Membrane</keyword>
<dbReference type="PROSITE" id="PS50929">
    <property type="entry name" value="ABC_TM1F"/>
    <property type="match status" value="1"/>
</dbReference>
<organism evidence="7 8">
    <name type="scientific">Bifidobacterium apousia</name>
    <dbReference type="NCBI Taxonomy" id="2750996"/>
    <lineage>
        <taxon>Bacteria</taxon>
        <taxon>Bacillati</taxon>
        <taxon>Actinomycetota</taxon>
        <taxon>Actinomycetes</taxon>
        <taxon>Bifidobacteriales</taxon>
        <taxon>Bifidobacteriaceae</taxon>
        <taxon>Bifidobacterium</taxon>
    </lineage>
</organism>
<evidence type="ECO:0000313" key="8">
    <source>
        <dbReference type="Proteomes" id="UP000316508"/>
    </source>
</evidence>